<gene>
    <name evidence="12" type="ORF">V1479_11515</name>
</gene>
<sequence>MPLFLAACTKTGAVLESVTPAGPDPYYVAMYGAKPEEQFPLPATDIRKVEERFFRQQVDYHRSEPAGTIVIDTANRFLYLVQEGGKAMRYGIGVGKAGLEFEGTARVARKAQWPRWTPTQSMIAREPDRYAQYAGGMEPGLTNPLGPRALYLFQGNQDTLYRIHGTSEPWSIGLAVSSGCIRLFNQDIIDLYNRIPVDTVVVVLQNEPLMYPQRQVPEWVARQINPRQPAVQPASEAASLPQGQAGAGQPRRPAMDI</sequence>
<evidence type="ECO:0000256" key="7">
    <source>
        <dbReference type="ARBA" id="ARBA00022984"/>
    </source>
</evidence>
<dbReference type="InterPro" id="IPR050979">
    <property type="entry name" value="LD-transpeptidase"/>
</dbReference>
<feature type="region of interest" description="Disordered" evidence="10">
    <location>
        <begin position="227"/>
        <end position="257"/>
    </location>
</feature>
<dbReference type="PANTHER" id="PTHR30582">
    <property type="entry name" value="L,D-TRANSPEPTIDASE"/>
    <property type="match status" value="1"/>
</dbReference>
<dbReference type="EC" id="2.3.2.-" evidence="12"/>
<keyword evidence="5" id="KW-0378">Hydrolase</keyword>
<dbReference type="CDD" id="cd16913">
    <property type="entry name" value="YkuD_like"/>
    <property type="match status" value="1"/>
</dbReference>
<keyword evidence="13" id="KW-1185">Reference proteome</keyword>
<feature type="domain" description="L,D-TPase catalytic" evidence="11">
    <location>
        <begin position="67"/>
        <end position="204"/>
    </location>
</feature>
<dbReference type="Gene3D" id="2.40.440.10">
    <property type="entry name" value="L,D-transpeptidase catalytic domain-like"/>
    <property type="match status" value="1"/>
</dbReference>
<dbReference type="RefSeq" id="WP_368803283.1">
    <property type="nucleotide sequence ID" value="NZ_CBDDTD010000001.1"/>
</dbReference>
<evidence type="ECO:0000256" key="4">
    <source>
        <dbReference type="ARBA" id="ARBA00022679"/>
    </source>
</evidence>
<keyword evidence="7 9" id="KW-0573">Peptidoglycan synthesis</keyword>
<evidence type="ECO:0000256" key="9">
    <source>
        <dbReference type="PROSITE-ProRule" id="PRU01373"/>
    </source>
</evidence>
<feature type="active site" description="Proton donor/acceptor" evidence="9">
    <location>
        <position position="164"/>
    </location>
</feature>
<evidence type="ECO:0000313" key="13">
    <source>
        <dbReference type="Proteomes" id="UP001559025"/>
    </source>
</evidence>
<feature type="active site" description="Nucleophile" evidence="9">
    <location>
        <position position="180"/>
    </location>
</feature>
<comment type="similarity">
    <text evidence="2">Belongs to the YkuD family.</text>
</comment>
<evidence type="ECO:0000256" key="6">
    <source>
        <dbReference type="ARBA" id="ARBA00022960"/>
    </source>
</evidence>
<keyword evidence="4 12" id="KW-0808">Transferase</keyword>
<accession>A0ABV3WTE1</accession>
<evidence type="ECO:0000256" key="5">
    <source>
        <dbReference type="ARBA" id="ARBA00022801"/>
    </source>
</evidence>
<organism evidence="12 13">
    <name type="scientific">Neoaquamicrobium sediminum</name>
    <dbReference type="NCBI Taxonomy" id="1849104"/>
    <lineage>
        <taxon>Bacteria</taxon>
        <taxon>Pseudomonadati</taxon>
        <taxon>Pseudomonadota</taxon>
        <taxon>Alphaproteobacteria</taxon>
        <taxon>Hyphomicrobiales</taxon>
        <taxon>Phyllobacteriaceae</taxon>
        <taxon>Neoaquamicrobium</taxon>
    </lineage>
</organism>
<evidence type="ECO:0000256" key="3">
    <source>
        <dbReference type="ARBA" id="ARBA00022676"/>
    </source>
</evidence>
<dbReference type="InterPro" id="IPR038063">
    <property type="entry name" value="Transpep_catalytic_dom"/>
</dbReference>
<keyword evidence="6 9" id="KW-0133">Cell shape</keyword>
<comment type="caution">
    <text evidence="12">The sequence shown here is derived from an EMBL/GenBank/DDBJ whole genome shotgun (WGS) entry which is preliminary data.</text>
</comment>
<evidence type="ECO:0000256" key="1">
    <source>
        <dbReference type="ARBA" id="ARBA00004752"/>
    </source>
</evidence>
<protein>
    <submittedName>
        <fullName evidence="12">L,D-transpeptidase</fullName>
        <ecNumber evidence="12">2.3.2.-</ecNumber>
    </submittedName>
</protein>
<evidence type="ECO:0000256" key="10">
    <source>
        <dbReference type="SAM" id="MobiDB-lite"/>
    </source>
</evidence>
<name>A0ABV3WTE1_9HYPH</name>
<comment type="pathway">
    <text evidence="1 9">Cell wall biogenesis; peptidoglycan biosynthesis.</text>
</comment>
<evidence type="ECO:0000256" key="8">
    <source>
        <dbReference type="ARBA" id="ARBA00023316"/>
    </source>
</evidence>
<dbReference type="EMBL" id="JAZHFV010000003">
    <property type="protein sequence ID" value="MEX4007935.1"/>
    <property type="molecule type" value="Genomic_DNA"/>
</dbReference>
<keyword evidence="8 9" id="KW-0961">Cell wall biogenesis/degradation</keyword>
<dbReference type="Pfam" id="PF03734">
    <property type="entry name" value="YkuD"/>
    <property type="match status" value="1"/>
</dbReference>
<dbReference type="PANTHER" id="PTHR30582:SF24">
    <property type="entry name" value="L,D-TRANSPEPTIDASE ERFK_SRFK-RELATED"/>
    <property type="match status" value="1"/>
</dbReference>
<evidence type="ECO:0000256" key="2">
    <source>
        <dbReference type="ARBA" id="ARBA00005992"/>
    </source>
</evidence>
<dbReference type="GO" id="GO:0016746">
    <property type="term" value="F:acyltransferase activity"/>
    <property type="evidence" value="ECO:0007669"/>
    <property type="project" value="UniProtKB-KW"/>
</dbReference>
<evidence type="ECO:0000259" key="11">
    <source>
        <dbReference type="PROSITE" id="PS52029"/>
    </source>
</evidence>
<dbReference type="Proteomes" id="UP001559025">
    <property type="component" value="Unassembled WGS sequence"/>
</dbReference>
<dbReference type="PROSITE" id="PS52029">
    <property type="entry name" value="LD_TPASE"/>
    <property type="match status" value="1"/>
</dbReference>
<proteinExistence type="inferred from homology"/>
<reference evidence="12 13" key="1">
    <citation type="submission" date="2024-01" db="EMBL/GenBank/DDBJ databases">
        <title>New evidence supports the origin of RcGTA from prophage.</title>
        <authorList>
            <person name="Xu Y."/>
            <person name="Liu B."/>
            <person name="Chen F."/>
        </authorList>
    </citation>
    <scope>NUCLEOTIDE SEQUENCE [LARGE SCALE GENOMIC DNA]</scope>
    <source>
        <strain evidence="12 13">CBW1107-2</strain>
    </source>
</reference>
<keyword evidence="3" id="KW-0328">Glycosyltransferase</keyword>
<keyword evidence="12" id="KW-0012">Acyltransferase</keyword>
<evidence type="ECO:0000313" key="12">
    <source>
        <dbReference type="EMBL" id="MEX4007935.1"/>
    </source>
</evidence>
<dbReference type="InterPro" id="IPR005490">
    <property type="entry name" value="LD_TPept_cat_dom"/>
</dbReference>
<dbReference type="SUPFAM" id="SSF141523">
    <property type="entry name" value="L,D-transpeptidase catalytic domain-like"/>
    <property type="match status" value="1"/>
</dbReference>